<keyword evidence="1" id="KW-0472">Membrane</keyword>
<feature type="transmembrane region" description="Helical" evidence="1">
    <location>
        <begin position="37"/>
        <end position="57"/>
    </location>
</feature>
<keyword evidence="1" id="KW-1133">Transmembrane helix</keyword>
<proteinExistence type="predicted"/>
<keyword evidence="1" id="KW-0812">Transmembrane</keyword>
<dbReference type="PATRIC" id="fig|1137281.3.peg.967"/>
<dbReference type="AlphaFoldDB" id="M7N1B9"/>
<protein>
    <submittedName>
        <fullName evidence="2">Uncharacterized protein</fullName>
    </submittedName>
</protein>
<keyword evidence="3" id="KW-1185">Reference proteome</keyword>
<name>M7N1B9_9FLAO</name>
<gene>
    <name evidence="2" type="ORF">D778_02378</name>
</gene>
<evidence type="ECO:0000313" key="3">
    <source>
        <dbReference type="Proteomes" id="UP000012024"/>
    </source>
</evidence>
<sequence>MGFVVVSLASTLPRTHKEQIFNWLYAKNQKTRTNVRVFSGGASSTIINFVVSFHFYLKPLEKPIK</sequence>
<accession>M7N1B9</accession>
<organism evidence="2 3">
    <name type="scientific">Xanthomarina gelatinilytica</name>
    <dbReference type="NCBI Taxonomy" id="1137281"/>
    <lineage>
        <taxon>Bacteria</taxon>
        <taxon>Pseudomonadati</taxon>
        <taxon>Bacteroidota</taxon>
        <taxon>Flavobacteriia</taxon>
        <taxon>Flavobacteriales</taxon>
        <taxon>Flavobacteriaceae</taxon>
        <taxon>Xanthomarina</taxon>
    </lineage>
</organism>
<reference evidence="2 3" key="1">
    <citation type="submission" date="2012-12" db="EMBL/GenBank/DDBJ databases">
        <title>Genome assembly of Formosa sp. AK20.</title>
        <authorList>
            <person name="Kumar R."/>
            <person name="Khatri I."/>
            <person name="Vaidya B."/>
            <person name="Subramanian S."/>
            <person name="Pinnaka A."/>
        </authorList>
    </citation>
    <scope>NUCLEOTIDE SEQUENCE [LARGE SCALE GENOMIC DNA]</scope>
    <source>
        <strain evidence="2 3">AK20</strain>
    </source>
</reference>
<comment type="caution">
    <text evidence="2">The sequence shown here is derived from an EMBL/GenBank/DDBJ whole genome shotgun (WGS) entry which is preliminary data.</text>
</comment>
<dbReference type="EMBL" id="ANLA01000005">
    <property type="protein sequence ID" value="EMQ95544.1"/>
    <property type="molecule type" value="Genomic_DNA"/>
</dbReference>
<evidence type="ECO:0000256" key="1">
    <source>
        <dbReference type="SAM" id="Phobius"/>
    </source>
</evidence>
<evidence type="ECO:0000313" key="2">
    <source>
        <dbReference type="EMBL" id="EMQ95544.1"/>
    </source>
</evidence>
<dbReference type="Proteomes" id="UP000012024">
    <property type="component" value="Unassembled WGS sequence"/>
</dbReference>